<protein>
    <submittedName>
        <fullName evidence="6">Molecular chaperone Hsp33</fullName>
    </submittedName>
</protein>
<keyword evidence="3" id="KW-1015">Disulfide bond</keyword>
<dbReference type="EMBL" id="FODJ01000001">
    <property type="protein sequence ID" value="SEN51992.1"/>
    <property type="molecule type" value="Genomic_DNA"/>
</dbReference>
<evidence type="ECO:0000256" key="3">
    <source>
        <dbReference type="ARBA" id="ARBA00023157"/>
    </source>
</evidence>
<keyword evidence="5" id="KW-0676">Redox-active center</keyword>
<dbReference type="PANTHER" id="PTHR30111">
    <property type="entry name" value="33 KDA CHAPERONIN"/>
    <property type="match status" value="1"/>
</dbReference>
<dbReference type="Proteomes" id="UP000199300">
    <property type="component" value="Unassembled WGS sequence"/>
</dbReference>
<keyword evidence="4" id="KW-0143">Chaperone</keyword>
<dbReference type="GO" id="GO:0042026">
    <property type="term" value="P:protein refolding"/>
    <property type="evidence" value="ECO:0007669"/>
    <property type="project" value="TreeGrafter"/>
</dbReference>
<organism evidence="6 7">
    <name type="scientific">Amphibacillus marinus</name>
    <dbReference type="NCBI Taxonomy" id="872970"/>
    <lineage>
        <taxon>Bacteria</taxon>
        <taxon>Bacillati</taxon>
        <taxon>Bacillota</taxon>
        <taxon>Bacilli</taxon>
        <taxon>Bacillales</taxon>
        <taxon>Bacillaceae</taxon>
        <taxon>Amphibacillus</taxon>
    </lineage>
</organism>
<dbReference type="PANTHER" id="PTHR30111:SF1">
    <property type="entry name" value="33 KDA CHAPERONIN"/>
    <property type="match status" value="1"/>
</dbReference>
<evidence type="ECO:0000256" key="2">
    <source>
        <dbReference type="ARBA" id="ARBA00022833"/>
    </source>
</evidence>
<reference evidence="6 7" key="1">
    <citation type="submission" date="2016-10" db="EMBL/GenBank/DDBJ databases">
        <authorList>
            <person name="de Groot N.N."/>
        </authorList>
    </citation>
    <scope>NUCLEOTIDE SEQUENCE [LARGE SCALE GENOMIC DNA]</scope>
    <source>
        <strain evidence="6 7">CGMCC 1.10434</strain>
    </source>
</reference>
<sequence>MKNLVRFLTRDKEFRIFIVDVRSILECSYFKNMKTDFARQLYTNIFINCCLLRGFITEMDQRISVSVRFKLAGHTAHCEIDGSGKISCVFSSSLTNFNGVFEDLIGQGATLSMSRGSWTGGMFTGTVELTATSVDSWFSYFYEKSEQTKTIFQTWNANGIVRGCMVQPLPLYSRSNLKNIKEYICNLDMISIKWANIPYEISLFATKVDEYDLLSACNCSKDFFSKILMSIETNELIESIKAEKKEEMECGICGEKYLFNTDDLKNIVKIMGSDQSE</sequence>
<evidence type="ECO:0000256" key="5">
    <source>
        <dbReference type="ARBA" id="ARBA00023284"/>
    </source>
</evidence>
<dbReference type="AlphaFoldDB" id="A0A1H8H6M7"/>
<dbReference type="STRING" id="872970.SAMN04488134_101271"/>
<dbReference type="InterPro" id="IPR016154">
    <property type="entry name" value="Heat_shock_Hsp33_C"/>
</dbReference>
<dbReference type="InterPro" id="IPR016153">
    <property type="entry name" value="Heat_shock_Hsp33_N"/>
</dbReference>
<dbReference type="GO" id="GO:0044183">
    <property type="term" value="F:protein folding chaperone"/>
    <property type="evidence" value="ECO:0007669"/>
    <property type="project" value="TreeGrafter"/>
</dbReference>
<dbReference type="Gene3D" id="3.55.30.10">
    <property type="entry name" value="Hsp33 domain"/>
    <property type="match status" value="1"/>
</dbReference>
<dbReference type="Gene3D" id="3.90.1280.10">
    <property type="entry name" value="HSP33 redox switch-like"/>
    <property type="match status" value="1"/>
</dbReference>
<dbReference type="OrthoDB" id="9776534at2"/>
<dbReference type="RefSeq" id="WP_091493904.1">
    <property type="nucleotide sequence ID" value="NZ_FODJ01000001.1"/>
</dbReference>
<keyword evidence="7" id="KW-1185">Reference proteome</keyword>
<evidence type="ECO:0000256" key="4">
    <source>
        <dbReference type="ARBA" id="ARBA00023186"/>
    </source>
</evidence>
<accession>A0A1H8H6M7</accession>
<dbReference type="SUPFAM" id="SSF64397">
    <property type="entry name" value="Hsp33 domain"/>
    <property type="match status" value="1"/>
</dbReference>
<proteinExistence type="predicted"/>
<dbReference type="Pfam" id="PF01430">
    <property type="entry name" value="HSP33"/>
    <property type="match status" value="1"/>
</dbReference>
<dbReference type="GO" id="GO:0005737">
    <property type="term" value="C:cytoplasm"/>
    <property type="evidence" value="ECO:0007669"/>
    <property type="project" value="InterPro"/>
</dbReference>
<name>A0A1H8H6M7_9BACI</name>
<dbReference type="InterPro" id="IPR000397">
    <property type="entry name" value="Heat_shock_Hsp33"/>
</dbReference>
<keyword evidence="2" id="KW-0862">Zinc</keyword>
<dbReference type="SUPFAM" id="SSF118352">
    <property type="entry name" value="HSP33 redox switch-like"/>
    <property type="match status" value="1"/>
</dbReference>
<evidence type="ECO:0000256" key="1">
    <source>
        <dbReference type="ARBA" id="ARBA00022490"/>
    </source>
</evidence>
<dbReference type="GO" id="GO:0051082">
    <property type="term" value="F:unfolded protein binding"/>
    <property type="evidence" value="ECO:0007669"/>
    <property type="project" value="InterPro"/>
</dbReference>
<evidence type="ECO:0000313" key="7">
    <source>
        <dbReference type="Proteomes" id="UP000199300"/>
    </source>
</evidence>
<evidence type="ECO:0000313" key="6">
    <source>
        <dbReference type="EMBL" id="SEN51992.1"/>
    </source>
</evidence>
<gene>
    <name evidence="6" type="ORF">SAMN04488134_101271</name>
</gene>
<keyword evidence="1" id="KW-0963">Cytoplasm</keyword>